<evidence type="ECO:0000313" key="3">
    <source>
        <dbReference type="Proteomes" id="UP001280121"/>
    </source>
</evidence>
<comment type="caution">
    <text evidence="2">The sequence shown here is derived from an EMBL/GenBank/DDBJ whole genome shotgun (WGS) entry which is preliminary data.</text>
</comment>
<feature type="transmembrane region" description="Helical" evidence="1">
    <location>
        <begin position="53"/>
        <end position="71"/>
    </location>
</feature>
<accession>A0AAE0CPT4</accession>
<name>A0AAE0CPT4_9ROSI</name>
<keyword evidence="1" id="KW-0812">Transmembrane</keyword>
<dbReference type="AlphaFoldDB" id="A0AAE0CPT4"/>
<evidence type="ECO:0000313" key="2">
    <source>
        <dbReference type="EMBL" id="KAK2658944.1"/>
    </source>
</evidence>
<keyword evidence="3" id="KW-1185">Reference proteome</keyword>
<proteinExistence type="predicted"/>
<dbReference type="EMBL" id="JANJYI010000002">
    <property type="protein sequence ID" value="KAK2658944.1"/>
    <property type="molecule type" value="Genomic_DNA"/>
</dbReference>
<protein>
    <submittedName>
        <fullName evidence="2">Uncharacterized protein</fullName>
    </submittedName>
</protein>
<sequence length="137" mass="15737">MGLPLGGDGKNEFPFELDCPGPGLYLYLLVVGDFRNDERRIVYGSFQGLRQGFLLSTYLFILYVEALSNLIKKYEKSGRMLGVRCWKGSPLVSRDSCLLIRNPLAVYERGSGQQVNLYRSYYKRFIISAFLPFWLIC</sequence>
<gene>
    <name evidence="2" type="ORF">Ddye_005477</name>
</gene>
<keyword evidence="1" id="KW-0472">Membrane</keyword>
<evidence type="ECO:0000256" key="1">
    <source>
        <dbReference type="SAM" id="Phobius"/>
    </source>
</evidence>
<organism evidence="2 3">
    <name type="scientific">Dipteronia dyeriana</name>
    <dbReference type="NCBI Taxonomy" id="168575"/>
    <lineage>
        <taxon>Eukaryota</taxon>
        <taxon>Viridiplantae</taxon>
        <taxon>Streptophyta</taxon>
        <taxon>Embryophyta</taxon>
        <taxon>Tracheophyta</taxon>
        <taxon>Spermatophyta</taxon>
        <taxon>Magnoliopsida</taxon>
        <taxon>eudicotyledons</taxon>
        <taxon>Gunneridae</taxon>
        <taxon>Pentapetalae</taxon>
        <taxon>rosids</taxon>
        <taxon>malvids</taxon>
        <taxon>Sapindales</taxon>
        <taxon>Sapindaceae</taxon>
        <taxon>Hippocastanoideae</taxon>
        <taxon>Acereae</taxon>
        <taxon>Dipteronia</taxon>
    </lineage>
</organism>
<reference evidence="2" key="1">
    <citation type="journal article" date="2023" name="Plant J.">
        <title>Genome sequences and population genomics provide insights into the demographic history, inbreeding, and mutation load of two 'living fossil' tree species of Dipteronia.</title>
        <authorList>
            <person name="Feng Y."/>
            <person name="Comes H.P."/>
            <person name="Chen J."/>
            <person name="Zhu S."/>
            <person name="Lu R."/>
            <person name="Zhang X."/>
            <person name="Li P."/>
            <person name="Qiu J."/>
            <person name="Olsen K.M."/>
            <person name="Qiu Y."/>
        </authorList>
    </citation>
    <scope>NUCLEOTIDE SEQUENCE</scope>
    <source>
        <strain evidence="2">KIB01</strain>
    </source>
</reference>
<dbReference type="Proteomes" id="UP001280121">
    <property type="component" value="Unassembled WGS sequence"/>
</dbReference>
<keyword evidence="1" id="KW-1133">Transmembrane helix</keyword>